<evidence type="ECO:0000259" key="1">
    <source>
        <dbReference type="SMART" id="SM00245"/>
    </source>
</evidence>
<gene>
    <name evidence="2" type="ORF">Abci_019_028</name>
    <name evidence="3" type="ORF">ACI01nite_22820</name>
</gene>
<dbReference type="InterPro" id="IPR029045">
    <property type="entry name" value="ClpP/crotonase-like_dom_sf"/>
</dbReference>
<organism evidence="2 4">
    <name type="scientific">Acetobacter cibinongensis</name>
    <dbReference type="NCBI Taxonomy" id="146475"/>
    <lineage>
        <taxon>Bacteria</taxon>
        <taxon>Pseudomonadati</taxon>
        <taxon>Pseudomonadota</taxon>
        <taxon>Alphaproteobacteria</taxon>
        <taxon>Acetobacterales</taxon>
        <taxon>Acetobacteraceae</taxon>
        <taxon>Acetobacter</taxon>
    </lineage>
</organism>
<dbReference type="AlphaFoldDB" id="A0A0D6N631"/>
<accession>A0A6N3SQN6</accession>
<sequence>MPKKHTLVAMCLGAALVGGGGIYATLHSPLWRGHTAMSAEDHAANQKLMAQAITLIRQHALQAGRIEWATQEPKLMALAAQGNRHQVHRAIHLLLRSLEDGHSFLMPPILQQTMTQKAVALPQARMVAPGIGVLTLPGLMTGNTETMTHYVHNALAAMTALPTVHAWVIDLRGNTGGTMWPMLTALQPFLGVGPLGYFSKANGSPPTPWHTKPDLYAPGTILPDWTALPVAVLQDARTASAAEATAIALKGRAATRFFGTPTHGQTTANRTFRLMDGSLLMVAASYEQDRTHKTYTGPLQPDVLTTNQTDPLPLAVAWLQALPPVPAPSAATTLPATEVGR</sequence>
<accession>A0A0D6N631</accession>
<reference evidence="3 5" key="2">
    <citation type="submission" date="2019-07" db="EMBL/GenBank/DDBJ databases">
        <title>Whole genome shotgun sequence of Acetobacter cibinongensis NBRC 16605.</title>
        <authorList>
            <person name="Hosoyama A."/>
            <person name="Uohara A."/>
            <person name="Ohji S."/>
            <person name="Ichikawa N."/>
        </authorList>
    </citation>
    <scope>NUCLEOTIDE SEQUENCE [LARGE SCALE GENOMIC DNA]</scope>
    <source>
        <strain evidence="3 5">NBRC 16605</strain>
    </source>
</reference>
<dbReference type="Pfam" id="PF03572">
    <property type="entry name" value="Peptidase_S41"/>
    <property type="match status" value="1"/>
</dbReference>
<evidence type="ECO:0000313" key="3">
    <source>
        <dbReference type="EMBL" id="GEL59680.1"/>
    </source>
</evidence>
<evidence type="ECO:0000313" key="5">
    <source>
        <dbReference type="Proteomes" id="UP000321891"/>
    </source>
</evidence>
<reference evidence="2 4" key="1">
    <citation type="submission" date="2012-11" db="EMBL/GenBank/DDBJ databases">
        <title>Whole genome sequence of Acetobacter cibinongensis 4H-1.</title>
        <authorList>
            <person name="Azuma Y."/>
            <person name="Higashiura N."/>
            <person name="Hirakawa H."/>
            <person name="Matsushita K."/>
        </authorList>
    </citation>
    <scope>NUCLEOTIDE SEQUENCE [LARGE SCALE GENOMIC DNA]</scope>
    <source>
        <strain evidence="2 4">4H-1</strain>
    </source>
</reference>
<dbReference type="GO" id="GO:0007165">
    <property type="term" value="P:signal transduction"/>
    <property type="evidence" value="ECO:0007669"/>
    <property type="project" value="TreeGrafter"/>
</dbReference>
<dbReference type="EMBL" id="BAMV01000019">
    <property type="protein sequence ID" value="GAN61414.1"/>
    <property type="molecule type" value="Genomic_DNA"/>
</dbReference>
<keyword evidence="2" id="KW-0378">Hydrolase</keyword>
<name>A0A0D6N631_9PROT</name>
<dbReference type="GO" id="GO:0006508">
    <property type="term" value="P:proteolysis"/>
    <property type="evidence" value="ECO:0007669"/>
    <property type="project" value="UniProtKB-KW"/>
</dbReference>
<protein>
    <submittedName>
        <fullName evidence="2">Exported protease/peptidase</fullName>
    </submittedName>
    <submittedName>
        <fullName evidence="3">Peptidase S41</fullName>
    </submittedName>
</protein>
<evidence type="ECO:0000313" key="2">
    <source>
        <dbReference type="EMBL" id="GAN61414.1"/>
    </source>
</evidence>
<dbReference type="GO" id="GO:0030288">
    <property type="term" value="C:outer membrane-bounded periplasmic space"/>
    <property type="evidence" value="ECO:0007669"/>
    <property type="project" value="TreeGrafter"/>
</dbReference>
<dbReference type="STRING" id="1231339.Abci_019_028"/>
<dbReference type="GO" id="GO:0004175">
    <property type="term" value="F:endopeptidase activity"/>
    <property type="evidence" value="ECO:0007669"/>
    <property type="project" value="TreeGrafter"/>
</dbReference>
<dbReference type="Gene3D" id="3.90.226.10">
    <property type="entry name" value="2-enoyl-CoA Hydratase, Chain A, domain 1"/>
    <property type="match status" value="1"/>
</dbReference>
<keyword evidence="2" id="KW-0645">Protease</keyword>
<dbReference type="PANTHER" id="PTHR32060">
    <property type="entry name" value="TAIL-SPECIFIC PROTEASE"/>
    <property type="match status" value="1"/>
</dbReference>
<proteinExistence type="predicted"/>
<dbReference type="Proteomes" id="UP000321891">
    <property type="component" value="Unassembled WGS sequence"/>
</dbReference>
<feature type="domain" description="Tail specific protease" evidence="1">
    <location>
        <begin position="102"/>
        <end position="306"/>
    </location>
</feature>
<dbReference type="GO" id="GO:0008236">
    <property type="term" value="F:serine-type peptidase activity"/>
    <property type="evidence" value="ECO:0007669"/>
    <property type="project" value="InterPro"/>
</dbReference>
<dbReference type="SMART" id="SM00245">
    <property type="entry name" value="TSPc"/>
    <property type="match status" value="1"/>
</dbReference>
<keyword evidence="5" id="KW-1185">Reference proteome</keyword>
<dbReference type="RefSeq" id="WP_048839455.1">
    <property type="nucleotide sequence ID" value="NZ_BAMV01000019.1"/>
</dbReference>
<comment type="caution">
    <text evidence="2">The sequence shown here is derived from an EMBL/GenBank/DDBJ whole genome shotgun (WGS) entry which is preliminary data.</text>
</comment>
<dbReference type="InterPro" id="IPR005151">
    <property type="entry name" value="Tail-specific_protease"/>
</dbReference>
<dbReference type="Proteomes" id="UP000032671">
    <property type="component" value="Unassembled WGS sequence"/>
</dbReference>
<dbReference type="EMBL" id="BJVU01000011">
    <property type="protein sequence ID" value="GEL59680.1"/>
    <property type="molecule type" value="Genomic_DNA"/>
</dbReference>
<evidence type="ECO:0000313" key="4">
    <source>
        <dbReference type="Proteomes" id="UP000032671"/>
    </source>
</evidence>
<dbReference type="SUPFAM" id="SSF52096">
    <property type="entry name" value="ClpP/crotonase"/>
    <property type="match status" value="1"/>
</dbReference>
<dbReference type="PANTHER" id="PTHR32060:SF30">
    <property type="entry name" value="CARBOXY-TERMINAL PROCESSING PROTEASE CTPA"/>
    <property type="match status" value="1"/>
</dbReference>